<protein>
    <recommendedName>
        <fullName evidence="12">TMEM1 family protein</fullName>
    </recommendedName>
</protein>
<dbReference type="InterPro" id="IPR022233">
    <property type="entry name" value="TRAPPC10/Trs130_C"/>
</dbReference>
<dbReference type="GO" id="GO:0005829">
    <property type="term" value="C:cytosol"/>
    <property type="evidence" value="ECO:0007669"/>
    <property type="project" value="GOC"/>
</dbReference>
<evidence type="ECO:0000256" key="4">
    <source>
        <dbReference type="SAM" id="MobiDB-lite"/>
    </source>
</evidence>
<evidence type="ECO:0000256" key="1">
    <source>
        <dbReference type="ARBA" id="ARBA00004555"/>
    </source>
</evidence>
<feature type="compositionally biased region" description="Low complexity" evidence="4">
    <location>
        <begin position="66"/>
        <end position="76"/>
    </location>
</feature>
<feature type="domain" description="DUF7076" evidence="7">
    <location>
        <begin position="821"/>
        <end position="938"/>
    </location>
</feature>
<feature type="region of interest" description="Disordered" evidence="4">
    <location>
        <begin position="163"/>
        <end position="191"/>
    </location>
</feature>
<dbReference type="InterPro" id="IPR055504">
    <property type="entry name" value="DUF7076"/>
</dbReference>
<evidence type="ECO:0000259" key="6">
    <source>
        <dbReference type="Pfam" id="PF23036"/>
    </source>
</evidence>
<evidence type="ECO:0000259" key="8">
    <source>
        <dbReference type="Pfam" id="PF23274"/>
    </source>
</evidence>
<dbReference type="Pfam" id="PF23273">
    <property type="entry name" value="DUF7076"/>
    <property type="match status" value="1"/>
</dbReference>
<feature type="domain" description="TRAPPC10/Trs130 N-terminal" evidence="6">
    <location>
        <begin position="89"/>
        <end position="411"/>
    </location>
</feature>
<dbReference type="Pfam" id="PF24965">
    <property type="entry name" value="TRS130_4HB"/>
    <property type="match status" value="1"/>
</dbReference>
<dbReference type="Pfam" id="PF23036">
    <property type="entry name" value="TRAPPC10_1st"/>
    <property type="match status" value="1"/>
</dbReference>
<feature type="compositionally biased region" description="Low complexity" evidence="4">
    <location>
        <begin position="163"/>
        <end position="173"/>
    </location>
</feature>
<dbReference type="PANTHER" id="PTHR13251">
    <property type="entry name" value="EPILEPSY HOLOPROSENCEPHALY CANDIDATE 1/TMEM1"/>
    <property type="match status" value="1"/>
</dbReference>
<comment type="caution">
    <text evidence="10">The sequence shown here is derived from an EMBL/GenBank/DDBJ whole genome shotgun (WGS) entry which is preliminary data.</text>
</comment>
<dbReference type="GO" id="GO:1990071">
    <property type="term" value="C:TRAPPII protein complex"/>
    <property type="evidence" value="ECO:0007669"/>
    <property type="project" value="InterPro"/>
</dbReference>
<reference evidence="10" key="1">
    <citation type="submission" date="2023-03" db="EMBL/GenBank/DDBJ databases">
        <title>Complete genome of Cladonia borealis.</title>
        <authorList>
            <person name="Park H."/>
        </authorList>
    </citation>
    <scope>NUCLEOTIDE SEQUENCE</scope>
    <source>
        <strain evidence="10">ANT050790</strain>
    </source>
</reference>
<feature type="region of interest" description="Disordered" evidence="4">
    <location>
        <begin position="542"/>
        <end position="579"/>
    </location>
</feature>
<feature type="domain" description="TRAPPC10/Trs130 C-terminal" evidence="5">
    <location>
        <begin position="1303"/>
        <end position="1451"/>
    </location>
</feature>
<evidence type="ECO:0000259" key="5">
    <source>
        <dbReference type="Pfam" id="PF12584"/>
    </source>
</evidence>
<comment type="subcellular location">
    <subcellularLocation>
        <location evidence="1">Golgi apparatus</location>
    </subcellularLocation>
</comment>
<dbReference type="GO" id="GO:0006891">
    <property type="term" value="P:intra-Golgi vesicle-mediated transport"/>
    <property type="evidence" value="ECO:0007669"/>
    <property type="project" value="TreeGrafter"/>
</dbReference>
<accession>A0AA39U5M2</accession>
<evidence type="ECO:0000259" key="7">
    <source>
        <dbReference type="Pfam" id="PF23273"/>
    </source>
</evidence>
<organism evidence="10 11">
    <name type="scientific">Cladonia borealis</name>
    <dbReference type="NCBI Taxonomy" id="184061"/>
    <lineage>
        <taxon>Eukaryota</taxon>
        <taxon>Fungi</taxon>
        <taxon>Dikarya</taxon>
        <taxon>Ascomycota</taxon>
        <taxon>Pezizomycotina</taxon>
        <taxon>Lecanoromycetes</taxon>
        <taxon>OSLEUM clade</taxon>
        <taxon>Lecanoromycetidae</taxon>
        <taxon>Lecanorales</taxon>
        <taxon>Lecanorineae</taxon>
        <taxon>Cladoniaceae</taxon>
        <taxon>Cladonia</taxon>
    </lineage>
</organism>
<sequence>MEKPIAAGVRVEYTDPSGIYPAVARELHERLPLKGLHWNNSSDFIRSIDNLYIELVPDDRANPKPDSTSSDGSSGTHDNVPVTNNEGSKKERRHQFPGLRRTPYLKIYLLQCADVDTYRASSRKVVRDWVNDHTPSAQSSSQLDKQENHDAFEWLIVHVLPPSTDGSTSTRSDGIAEKRPTTSRWPSRSSTSVIEKIRADFNRTSKHTVDRVAQVQLTERSTDDSVQVKRQSQDDQNGWGDLTAKLKSLILASFGLRVSQYEEDIKEKEMQRNLPGWNFNTFFVLKEGLAMGFENMGLLEDALTVYRELAVGLAAVIDGQEDDNVDNQQTTHFSPCTDEFKAAFEHALTVSRTDGQGDNEDLRSTLDLGALVLDTDRKPFRNLILESNISVFDFQSYVFARQMILLLRLANAIVQKSAAIKDTPSNDTDADVATSARLSNLNQVQSVNLSILAEAIELSKEFIASVAQTVRKDIEDIIKQSNSSHDEEQGALDAIKDNITSSWTFSACQCILETTLATPLSKQMEPLLRQLKHRIVSKSRYDGDQATNAVHRNDLPARTSSLPSHPVRPESPPQESFSSITSLHATRLLPPGSRYPGTAELAAQRGELLALERRVLSNIGLRHGGWRVSLADIASACAVEEENLEDVKLDDEPTHENTAVQDSNGFPKAATSAGIQNCSILTALESRSNFYAAYEDLTTLALASYEVGDRRKAAEAMTADLAVILFQLKEYDLAASYFRQLAPFYAKDEWSNLEMVMLNMYAECLSHLQRTEDYVRVALRALAKMVQISLGATREPQKGSADLLSTAPNPDYNPVSLKDIMTASTSLEQPISVPMDQYFDHVALDKYIQHFPDNDGFALLLKFRSLLPGSLEAQSVRVKLTSAGEEPRSELWLAANSLQIIRAGQNQIKLRSKMMPLGWYALGNISIQIANLIFVNDASPTSSVSPFTIFGDPMTYNRNSRDQAHLLIWPTPRSLEARVTHCEDVNLEFPRSIKVELSSGENEISQGKLLLRAASAGLRLHTAKALVDEGELKIIDKTQPGTITFDGIPVGTTAYIRVPYSVENDLKDIVVRVEVTYTMSEGDFTYASNSKISILLPLAINVQDIFKQSVLFSRFTIGTVNSKPLRIFNCHLEGNEDFYVDSPALTDTELDVFDLQPLSYISRIRQRLDRQKSTGKGEPFKRRLRLQIEFRCLDEEICAAVEILFFAALERSPFQVYSKILKPVLSATLRKGFSVQRLEAAVLQREFRLEKFDEREWALYISGLAIDRRQLLAAWLKTWHEEHQTIRLEEGTGLSPMQYLTIPVDVPQVQVLHIVRMKQSHPISSDTELHTVPIGKAVAMELAITYTRYWDNRQRQSPGNETLDFCYELQTNSDWLIGGQRKGHYTAREEEILTFSLLLWPQRTGNLLLPPIEIHSIARSTDGQKENESAGESMIASEIDYQDQSRMILVVSDLLSTTVNLDPRGGGGGWLVESQSRST</sequence>
<evidence type="ECO:0000313" key="10">
    <source>
        <dbReference type="EMBL" id="KAK0508286.1"/>
    </source>
</evidence>
<dbReference type="InterPro" id="IPR045126">
    <property type="entry name" value="TRAPPC10/Trs130"/>
</dbReference>
<dbReference type="GO" id="GO:0034498">
    <property type="term" value="P:early endosome to Golgi transport"/>
    <property type="evidence" value="ECO:0007669"/>
    <property type="project" value="TreeGrafter"/>
</dbReference>
<dbReference type="EMBL" id="JAFEKC020000021">
    <property type="protein sequence ID" value="KAK0508286.1"/>
    <property type="molecule type" value="Genomic_DNA"/>
</dbReference>
<dbReference type="Pfam" id="PF24967">
    <property type="entry name" value="NTS_TR130"/>
    <property type="match status" value="1"/>
</dbReference>
<proteinExistence type="predicted"/>
<evidence type="ECO:0008006" key="12">
    <source>
        <dbReference type="Google" id="ProtNLM"/>
    </source>
</evidence>
<evidence type="ECO:0000259" key="9">
    <source>
        <dbReference type="Pfam" id="PF24967"/>
    </source>
</evidence>
<gene>
    <name evidence="10" type="ORF">JMJ35_009370</name>
</gene>
<keyword evidence="2" id="KW-0813">Transport</keyword>
<keyword evidence="11" id="KW-1185">Reference proteome</keyword>
<dbReference type="InterPro" id="IPR056916">
    <property type="entry name" value="NTS_TR130"/>
</dbReference>
<evidence type="ECO:0000313" key="11">
    <source>
        <dbReference type="Proteomes" id="UP001166286"/>
    </source>
</evidence>
<feature type="domain" description="Trs130 NTS" evidence="9">
    <location>
        <begin position="679"/>
        <end position="774"/>
    </location>
</feature>
<feature type="region of interest" description="Disordered" evidence="4">
    <location>
        <begin position="59"/>
        <end position="96"/>
    </location>
</feature>
<feature type="compositionally biased region" description="Low complexity" evidence="4">
    <location>
        <begin position="182"/>
        <end position="191"/>
    </location>
</feature>
<evidence type="ECO:0000256" key="2">
    <source>
        <dbReference type="ARBA" id="ARBA00022448"/>
    </source>
</evidence>
<feature type="domain" description="DUF7077" evidence="8">
    <location>
        <begin position="972"/>
        <end position="1093"/>
    </location>
</feature>
<name>A0AA39U5M2_9LECA</name>
<dbReference type="Pfam" id="PF23274">
    <property type="entry name" value="DUF7077"/>
    <property type="match status" value="1"/>
</dbReference>
<dbReference type="PANTHER" id="PTHR13251:SF3">
    <property type="entry name" value="TRAFFICKING PROTEIN PARTICLE COMPLEX SUBUNIT 10"/>
    <property type="match status" value="1"/>
</dbReference>
<evidence type="ECO:0000256" key="3">
    <source>
        <dbReference type="ARBA" id="ARBA00023034"/>
    </source>
</evidence>
<dbReference type="InterPro" id="IPR056913">
    <property type="entry name" value="TRAPPC10/Trs130_N"/>
</dbReference>
<keyword evidence="3" id="KW-0333">Golgi apparatus</keyword>
<dbReference type="InterPro" id="IPR055505">
    <property type="entry name" value="DUF7077"/>
</dbReference>
<dbReference type="Pfam" id="PF12584">
    <property type="entry name" value="TRAPPC10"/>
    <property type="match status" value="1"/>
</dbReference>
<dbReference type="Proteomes" id="UP001166286">
    <property type="component" value="Unassembled WGS sequence"/>
</dbReference>